<dbReference type="PRINTS" id="PR00038">
    <property type="entry name" value="HTHLUXR"/>
</dbReference>
<dbReference type="EMBL" id="CP165727">
    <property type="protein sequence ID" value="XDV68110.1"/>
    <property type="molecule type" value="Genomic_DNA"/>
</dbReference>
<dbReference type="SMART" id="SM00421">
    <property type="entry name" value="HTH_LUXR"/>
    <property type="match status" value="1"/>
</dbReference>
<dbReference type="PROSITE" id="PS50043">
    <property type="entry name" value="HTH_LUXR_2"/>
    <property type="match status" value="1"/>
</dbReference>
<comment type="caution">
    <text evidence="2">Lacks conserved residue(s) required for the propagation of feature annotation.</text>
</comment>
<dbReference type="AlphaFoldDB" id="A0AB39YEU0"/>
<dbReference type="RefSeq" id="WP_369779719.1">
    <property type="nucleotide sequence ID" value="NZ_CP165727.1"/>
</dbReference>
<dbReference type="GO" id="GO:0006355">
    <property type="term" value="P:regulation of DNA-templated transcription"/>
    <property type="evidence" value="ECO:0007669"/>
    <property type="project" value="InterPro"/>
</dbReference>
<feature type="domain" description="Response regulatory" evidence="4">
    <location>
        <begin position="4"/>
        <end position="119"/>
    </location>
</feature>
<dbReference type="PROSITE" id="PS00622">
    <property type="entry name" value="HTH_LUXR_1"/>
    <property type="match status" value="1"/>
</dbReference>
<dbReference type="PANTHER" id="PTHR43214:SF42">
    <property type="entry name" value="TRANSCRIPTIONAL REGULATORY PROTEIN DESR"/>
    <property type="match status" value="1"/>
</dbReference>
<dbReference type="Gene3D" id="3.40.50.2300">
    <property type="match status" value="1"/>
</dbReference>
<evidence type="ECO:0000259" key="3">
    <source>
        <dbReference type="PROSITE" id="PS50043"/>
    </source>
</evidence>
<dbReference type="InterPro" id="IPR011006">
    <property type="entry name" value="CheY-like_superfamily"/>
</dbReference>
<dbReference type="PANTHER" id="PTHR43214">
    <property type="entry name" value="TWO-COMPONENT RESPONSE REGULATOR"/>
    <property type="match status" value="1"/>
</dbReference>
<dbReference type="GO" id="GO:0003677">
    <property type="term" value="F:DNA binding"/>
    <property type="evidence" value="ECO:0007669"/>
    <property type="project" value="UniProtKB-KW"/>
</dbReference>
<keyword evidence="1" id="KW-0238">DNA-binding</keyword>
<dbReference type="InterPro" id="IPR039420">
    <property type="entry name" value="WalR-like"/>
</dbReference>
<dbReference type="InterPro" id="IPR000792">
    <property type="entry name" value="Tscrpt_reg_LuxR_C"/>
</dbReference>
<dbReference type="GO" id="GO:0000160">
    <property type="term" value="P:phosphorelay signal transduction system"/>
    <property type="evidence" value="ECO:0007669"/>
    <property type="project" value="InterPro"/>
</dbReference>
<evidence type="ECO:0000313" key="5">
    <source>
        <dbReference type="EMBL" id="XDV68110.1"/>
    </source>
</evidence>
<evidence type="ECO:0000259" key="4">
    <source>
        <dbReference type="PROSITE" id="PS50110"/>
    </source>
</evidence>
<dbReference type="Pfam" id="PF00196">
    <property type="entry name" value="GerE"/>
    <property type="match status" value="1"/>
</dbReference>
<proteinExistence type="predicted"/>
<dbReference type="SUPFAM" id="SSF46894">
    <property type="entry name" value="C-terminal effector domain of the bipartite response regulators"/>
    <property type="match status" value="1"/>
</dbReference>
<protein>
    <submittedName>
        <fullName evidence="5">Response regulator transcription factor</fullName>
    </submittedName>
</protein>
<dbReference type="InterPro" id="IPR001789">
    <property type="entry name" value="Sig_transdc_resp-reg_receiver"/>
</dbReference>
<organism evidence="5">
    <name type="scientific">Streptomyces sp. R33</name>
    <dbReference type="NCBI Taxonomy" id="3238629"/>
    <lineage>
        <taxon>Bacteria</taxon>
        <taxon>Bacillati</taxon>
        <taxon>Actinomycetota</taxon>
        <taxon>Actinomycetes</taxon>
        <taxon>Kitasatosporales</taxon>
        <taxon>Streptomycetaceae</taxon>
        <taxon>Streptomyces</taxon>
    </lineage>
</organism>
<gene>
    <name evidence="5" type="ORF">AB5J51_36870</name>
</gene>
<feature type="domain" description="HTH luxR-type" evidence="3">
    <location>
        <begin position="134"/>
        <end position="199"/>
    </location>
</feature>
<sequence>MSVDVMVYDDLSLSRCALTALLEQDPAIRVVGSVDNRYAALEFAELNRPEVVVISFEGRDEETVDIAEKIAILPNVRTLLVATACVRSAVRRAFAGEIGGMVRRSVPPQRLFEAIHLVHEGERAFDAELAVAAVANGDCPLTPRQLSVLEHLDGGDTVEEIAARLSLSEGTVRNYISSIVVKLGARNRIDALRIARNLEWI</sequence>
<accession>A0AB39YEU0</accession>
<name>A0AB39YEU0_9ACTN</name>
<dbReference type="InterPro" id="IPR036388">
    <property type="entry name" value="WH-like_DNA-bd_sf"/>
</dbReference>
<dbReference type="InterPro" id="IPR016032">
    <property type="entry name" value="Sig_transdc_resp-reg_C-effctor"/>
</dbReference>
<dbReference type="Gene3D" id="1.10.10.10">
    <property type="entry name" value="Winged helix-like DNA-binding domain superfamily/Winged helix DNA-binding domain"/>
    <property type="match status" value="1"/>
</dbReference>
<evidence type="ECO:0000256" key="2">
    <source>
        <dbReference type="PROSITE-ProRule" id="PRU00169"/>
    </source>
</evidence>
<evidence type="ECO:0000256" key="1">
    <source>
        <dbReference type="ARBA" id="ARBA00023125"/>
    </source>
</evidence>
<dbReference type="SUPFAM" id="SSF52172">
    <property type="entry name" value="CheY-like"/>
    <property type="match status" value="1"/>
</dbReference>
<dbReference type="CDD" id="cd06170">
    <property type="entry name" value="LuxR_C_like"/>
    <property type="match status" value="1"/>
</dbReference>
<dbReference type="PROSITE" id="PS50110">
    <property type="entry name" value="RESPONSE_REGULATORY"/>
    <property type="match status" value="1"/>
</dbReference>
<reference evidence="5" key="1">
    <citation type="submission" date="2024-08" db="EMBL/GenBank/DDBJ databases">
        <authorList>
            <person name="Yu S.T."/>
        </authorList>
    </citation>
    <scope>NUCLEOTIDE SEQUENCE</scope>
    <source>
        <strain evidence="5">R33</strain>
    </source>
</reference>